<evidence type="ECO:0000256" key="11">
    <source>
        <dbReference type="ARBA" id="ARBA00035113"/>
    </source>
</evidence>
<sequence>MAPSNTKETEKHCVLCCQEVDIFALGKCDHPVCYRCSTKMRVLCEQKYCAVCREELDKVVFVKKPAAFSSLPYQQFPCEKKHDIYFCDENIYAQYRHLLLPECLSCTEPKVFSKYEELEHHMRKTHELFCCKLCTKHLKIFCHERKWYNRKELARHRAHGDPDDTSHRGHPLCKFCDDRYLDNDELLKHLRRDHYFCHFCDADGSQEYYSDYPYLSEHFRDSHYLCEEGRCATEQFTHAFRSEIDYKAHKAAEHSKNRAEARQNRQIDLQFNYAPRQQGRRNEGMLTGEDYDEMRQARGGRGRLQGGQKSWRYSREDEDRDVAAAVKASMATRRQEERVSTQDRGSMHERGGGGGGGGMHERGGGGGMHERGGGGMHERGGGIHERGGGRGGGMQERGGGRGGGGGMQERGERMQERGERMQERGERMQERGERMQERGGGMHERGGGMHGRGSMHERGGAIHEMGAMHERGPPKYLREERVERTEPEEPRNTSAPIKPPVRTMKSDNPGDGEDDFPALGGGAALTIVKPAPATLSTPRAALKEDDFPSLSAIAVSSPMTPAYSAQPKKSSSFQEEDFPALVSKIQPLRNAAGTKSAWSSHAAVAKPASQPPPSSRPSPPLSSVPSGPQLLSASSNSSRKKMKVGVKSASSRSPPSSDDEKGAVKQQQQQVFRSVPTMSDISSLLTVKGGDSKAATVTPLPPKHAPTPEPPTSKASKKKKQQQQKTSTAAPSAPVSSTSGTNQTASVKSVETATQKENVPEKIRNKPPPSTAAVTATMTSVLSNGHQEKSPPVSKKKEPAVAVTPHPKVELPLDQEEDFPALMTKNPPPGFKSSFKSSFPMKTSAPAPASSSMPPPPPGLGLSATKPPPGFTGIPLNSNVVEPAPTEVNPPTKVQSSGYMVPEDFHERNLQLIASIKKYLYNDESKFNQFKNLSAQFRQSGISAVQYHSSCKELLGDDFHRIFNELLVLLPDTGKQQELLAVQGDCRALERQAGAGGVGKKNKNKKNAWQTPSSAANVAAELDCQVCPTCRQVLAPKDFNSHKTLHTGEAEEFPSLQSISRIIS</sequence>
<feature type="compositionally biased region" description="Pro residues" evidence="13">
    <location>
        <begin position="609"/>
        <end position="622"/>
    </location>
</feature>
<feature type="compositionally biased region" description="Polar residues" evidence="13">
    <location>
        <begin position="740"/>
        <end position="757"/>
    </location>
</feature>
<dbReference type="CDD" id="cd16615">
    <property type="entry name" value="RING-HC_ZNF598"/>
    <property type="match status" value="1"/>
</dbReference>
<dbReference type="PROSITE" id="PS00028">
    <property type="entry name" value="ZINC_FINGER_C2H2_1"/>
    <property type="match status" value="1"/>
</dbReference>
<dbReference type="EC" id="2.3.2.27" evidence="4"/>
<evidence type="ECO:0000256" key="8">
    <source>
        <dbReference type="ARBA" id="ARBA00022723"/>
    </source>
</evidence>
<keyword evidence="10" id="KW-0862">Zinc</keyword>
<feature type="compositionally biased region" description="Low complexity" evidence="13">
    <location>
        <begin position="723"/>
        <end position="739"/>
    </location>
</feature>
<feature type="compositionally biased region" description="Pro residues" evidence="13">
    <location>
        <begin position="699"/>
        <end position="711"/>
    </location>
</feature>
<feature type="region of interest" description="Disordered" evidence="13">
    <location>
        <begin position="298"/>
        <end position="521"/>
    </location>
</feature>
<evidence type="ECO:0000256" key="3">
    <source>
        <dbReference type="ARBA" id="ARBA00004906"/>
    </source>
</evidence>
<evidence type="ECO:0000256" key="6">
    <source>
        <dbReference type="ARBA" id="ARBA00022553"/>
    </source>
</evidence>
<keyword evidence="5" id="KW-0963">Cytoplasm</keyword>
<dbReference type="AlphaFoldDB" id="A0AAN8BI76"/>
<dbReference type="PANTHER" id="PTHR22938">
    <property type="entry name" value="ZINC FINGER PROTEIN 598"/>
    <property type="match status" value="1"/>
</dbReference>
<feature type="compositionally biased region" description="Low complexity" evidence="13">
    <location>
        <begin position="838"/>
        <end position="852"/>
    </location>
</feature>
<feature type="compositionally biased region" description="Low complexity" evidence="13">
    <location>
        <begin position="771"/>
        <end position="781"/>
    </location>
</feature>
<keyword evidence="7" id="KW-0808">Transferase</keyword>
<feature type="compositionally biased region" description="Basic and acidic residues" evidence="13">
    <location>
        <begin position="409"/>
        <end position="447"/>
    </location>
</feature>
<dbReference type="GO" id="GO:0072344">
    <property type="term" value="P:rescue of stalled ribosome"/>
    <property type="evidence" value="ECO:0007669"/>
    <property type="project" value="InterPro"/>
</dbReference>
<dbReference type="InterPro" id="IPR041888">
    <property type="entry name" value="RING-HC_ZNF598/HEL2"/>
</dbReference>
<feature type="compositionally biased region" description="Gly residues" evidence="13">
    <location>
        <begin position="389"/>
        <end position="408"/>
    </location>
</feature>
<evidence type="ECO:0000313" key="15">
    <source>
        <dbReference type="EMBL" id="KAK5885267.1"/>
    </source>
</evidence>
<dbReference type="PROSITE" id="PS50089">
    <property type="entry name" value="ZF_RING_2"/>
    <property type="match status" value="1"/>
</dbReference>
<evidence type="ECO:0000259" key="14">
    <source>
        <dbReference type="PROSITE" id="PS50089"/>
    </source>
</evidence>
<evidence type="ECO:0000256" key="2">
    <source>
        <dbReference type="ARBA" id="ARBA00004496"/>
    </source>
</evidence>
<feature type="region of interest" description="Disordered" evidence="13">
    <location>
        <begin position="590"/>
        <end position="817"/>
    </location>
</feature>
<feature type="region of interest" description="Disordered" evidence="13">
    <location>
        <begin position="838"/>
        <end position="867"/>
    </location>
</feature>
<dbReference type="InterPro" id="IPR001841">
    <property type="entry name" value="Znf_RING"/>
</dbReference>
<dbReference type="GO" id="GO:0005737">
    <property type="term" value="C:cytoplasm"/>
    <property type="evidence" value="ECO:0007669"/>
    <property type="project" value="UniProtKB-SubCell"/>
</dbReference>
<dbReference type="Pfam" id="PF23208">
    <property type="entry name" value="zf_C2H2_ZNF598"/>
    <property type="match status" value="1"/>
</dbReference>
<dbReference type="SMART" id="SM00355">
    <property type="entry name" value="ZnF_C2H2"/>
    <property type="match status" value="5"/>
</dbReference>
<feature type="compositionally biased region" description="Basic and acidic residues" evidence="13">
    <location>
        <begin position="359"/>
        <end position="388"/>
    </location>
</feature>
<protein>
    <recommendedName>
        <fullName evidence="4">RING-type E3 ubiquitin transferase</fullName>
        <ecNumber evidence="4">2.3.2.27</ecNumber>
    </recommendedName>
</protein>
<comment type="similarity">
    <text evidence="11">Belongs to the ZNF598/HEL2 family.</text>
</comment>
<evidence type="ECO:0000256" key="10">
    <source>
        <dbReference type="ARBA" id="ARBA00022833"/>
    </source>
</evidence>
<evidence type="ECO:0000256" key="4">
    <source>
        <dbReference type="ARBA" id="ARBA00012483"/>
    </source>
</evidence>
<evidence type="ECO:0000256" key="1">
    <source>
        <dbReference type="ARBA" id="ARBA00000900"/>
    </source>
</evidence>
<proteinExistence type="inferred from homology"/>
<evidence type="ECO:0000256" key="12">
    <source>
        <dbReference type="PROSITE-ProRule" id="PRU00175"/>
    </source>
</evidence>
<dbReference type="EMBL" id="JAULUE010002060">
    <property type="protein sequence ID" value="KAK5885267.1"/>
    <property type="molecule type" value="Genomic_DNA"/>
</dbReference>
<evidence type="ECO:0000256" key="9">
    <source>
        <dbReference type="ARBA" id="ARBA00022771"/>
    </source>
</evidence>
<comment type="subcellular location">
    <subcellularLocation>
        <location evidence="2">Cytoplasm</location>
    </subcellularLocation>
</comment>
<dbReference type="GO" id="GO:0008270">
    <property type="term" value="F:zinc ion binding"/>
    <property type="evidence" value="ECO:0007669"/>
    <property type="project" value="UniProtKB-KW"/>
</dbReference>
<dbReference type="GO" id="GO:0061630">
    <property type="term" value="F:ubiquitin protein ligase activity"/>
    <property type="evidence" value="ECO:0007669"/>
    <property type="project" value="UniProtKB-EC"/>
</dbReference>
<feature type="compositionally biased region" description="Polar residues" evidence="13">
    <location>
        <begin position="665"/>
        <end position="685"/>
    </location>
</feature>
<name>A0AAN8BI76_9TELE</name>
<dbReference type="InterPro" id="IPR057634">
    <property type="entry name" value="PAH_ZNF598/HEL2"/>
</dbReference>
<organism evidence="15 16">
    <name type="scientific">Champsocephalus esox</name>
    <name type="common">pike icefish</name>
    <dbReference type="NCBI Taxonomy" id="159716"/>
    <lineage>
        <taxon>Eukaryota</taxon>
        <taxon>Metazoa</taxon>
        <taxon>Chordata</taxon>
        <taxon>Craniata</taxon>
        <taxon>Vertebrata</taxon>
        <taxon>Euteleostomi</taxon>
        <taxon>Actinopterygii</taxon>
        <taxon>Neopterygii</taxon>
        <taxon>Teleostei</taxon>
        <taxon>Neoteleostei</taxon>
        <taxon>Acanthomorphata</taxon>
        <taxon>Eupercaria</taxon>
        <taxon>Perciformes</taxon>
        <taxon>Notothenioidei</taxon>
        <taxon>Channichthyidae</taxon>
        <taxon>Champsocephalus</taxon>
    </lineage>
</organism>
<gene>
    <name evidence="15" type="ORF">CesoFtcFv8_018995</name>
</gene>
<comment type="pathway">
    <text evidence="3">Protein modification; protein ubiquitination.</text>
</comment>
<dbReference type="PRINTS" id="PR01217">
    <property type="entry name" value="PRICHEXTENSN"/>
</dbReference>
<evidence type="ECO:0000256" key="13">
    <source>
        <dbReference type="SAM" id="MobiDB-lite"/>
    </source>
</evidence>
<dbReference type="InterPro" id="IPR013087">
    <property type="entry name" value="Znf_C2H2_type"/>
</dbReference>
<keyword evidence="9 12" id="KW-0863">Zinc-finger</keyword>
<accession>A0AAN8BI76</accession>
<feature type="compositionally biased region" description="Basic and acidic residues" evidence="13">
    <location>
        <begin position="333"/>
        <end position="351"/>
    </location>
</feature>
<dbReference type="Pfam" id="PF23202">
    <property type="entry name" value="PAH_ZNF598"/>
    <property type="match status" value="1"/>
</dbReference>
<dbReference type="Pfam" id="PF25447">
    <property type="entry name" value="RING_ZNF598"/>
    <property type="match status" value="1"/>
</dbReference>
<reference evidence="15 16" key="1">
    <citation type="journal article" date="2023" name="Mol. Biol. Evol.">
        <title>Genomics of Secondarily Temperate Adaptation in the Only Non-Antarctic Icefish.</title>
        <authorList>
            <person name="Rivera-Colon A.G."/>
            <person name="Rayamajhi N."/>
            <person name="Minhas B.F."/>
            <person name="Madrigal G."/>
            <person name="Bilyk K.T."/>
            <person name="Yoon V."/>
            <person name="Hune M."/>
            <person name="Gregory S."/>
            <person name="Cheng C.H.C."/>
            <person name="Catchen J.M."/>
        </authorList>
    </citation>
    <scope>NUCLEOTIDE SEQUENCE [LARGE SCALE GENOMIC DNA]</scope>
    <source>
        <strain evidence="15">JC2023a</strain>
    </source>
</reference>
<dbReference type="GO" id="GO:0043022">
    <property type="term" value="F:ribosome binding"/>
    <property type="evidence" value="ECO:0007669"/>
    <property type="project" value="TreeGrafter"/>
</dbReference>
<feature type="domain" description="RING-type" evidence="14">
    <location>
        <begin position="13"/>
        <end position="53"/>
    </location>
</feature>
<evidence type="ECO:0000313" key="16">
    <source>
        <dbReference type="Proteomes" id="UP001335648"/>
    </source>
</evidence>
<feature type="compositionally biased region" description="Basic and acidic residues" evidence="13">
    <location>
        <begin position="454"/>
        <end position="491"/>
    </location>
</feature>
<keyword evidence="16" id="KW-1185">Reference proteome</keyword>
<keyword evidence="6" id="KW-0597">Phosphoprotein</keyword>
<comment type="caution">
    <text evidence="15">The sequence shown here is derived from an EMBL/GenBank/DDBJ whole genome shotgun (WGS) entry which is preliminary data.</text>
</comment>
<evidence type="ECO:0000256" key="7">
    <source>
        <dbReference type="ARBA" id="ARBA00022679"/>
    </source>
</evidence>
<keyword evidence="8" id="KW-0479">Metal-binding</keyword>
<comment type="catalytic activity">
    <reaction evidence="1">
        <text>S-ubiquitinyl-[E2 ubiquitin-conjugating enzyme]-L-cysteine + [acceptor protein]-L-lysine = [E2 ubiquitin-conjugating enzyme]-L-cysteine + N(6)-ubiquitinyl-[acceptor protein]-L-lysine.</text>
        <dbReference type="EC" id="2.3.2.27"/>
    </reaction>
</comment>
<dbReference type="GO" id="GO:0016567">
    <property type="term" value="P:protein ubiquitination"/>
    <property type="evidence" value="ECO:0007669"/>
    <property type="project" value="TreeGrafter"/>
</dbReference>
<dbReference type="PANTHER" id="PTHR22938:SF0">
    <property type="entry name" value="E3 UBIQUITIN-PROTEIN LIGASE ZNF598"/>
    <property type="match status" value="1"/>
</dbReference>
<feature type="compositionally biased region" description="Low complexity" evidence="13">
    <location>
        <begin position="623"/>
        <end position="632"/>
    </location>
</feature>
<dbReference type="Proteomes" id="UP001335648">
    <property type="component" value="Unassembled WGS sequence"/>
</dbReference>
<dbReference type="InterPro" id="IPR059042">
    <property type="entry name" value="Znf_C2H2_ZNF598"/>
</dbReference>
<evidence type="ECO:0000256" key="5">
    <source>
        <dbReference type="ARBA" id="ARBA00022490"/>
    </source>
</evidence>
<dbReference type="InterPro" id="IPR044288">
    <property type="entry name" value="ZNF598/HEL2"/>
</dbReference>